<accession>A0A3A4P136</accession>
<dbReference type="PANTHER" id="PTHR43360:SF1">
    <property type="entry name" value="CARBOXYSOME ASSEMBLY PROTEIN CCMM"/>
    <property type="match status" value="1"/>
</dbReference>
<organism evidence="1 2">
    <name type="scientific">Abyssobacteria bacterium (strain SURF_5)</name>
    <dbReference type="NCBI Taxonomy" id="2093360"/>
    <lineage>
        <taxon>Bacteria</taxon>
        <taxon>Pseudomonadati</taxon>
        <taxon>Candidatus Hydrogenedentota</taxon>
        <taxon>Candidatus Abyssobacteria</taxon>
    </lineage>
</organism>
<dbReference type="AlphaFoldDB" id="A0A3A4P136"/>
<dbReference type="InterPro" id="IPR052265">
    <property type="entry name" value="Gamma-CA"/>
</dbReference>
<proteinExistence type="predicted"/>
<dbReference type="EMBL" id="QZKU01000051">
    <property type="protein sequence ID" value="RJP23070.1"/>
    <property type="molecule type" value="Genomic_DNA"/>
</dbReference>
<evidence type="ECO:0000313" key="1">
    <source>
        <dbReference type="EMBL" id="RJP23070.1"/>
    </source>
</evidence>
<sequence>MMKRINAAVAANPADDQPVVASSAYVDPSARVIGKVEIGSRVLVGPHAVIRADEMDASGNVAPIVIGSDSNVQDGVIVHSLAGQRVSVGTRVSLSHGCIVHGPCTIGDRCFIGFRAIVFKSSVGAGTYVGTGAIVEGVELLPDTLVPAGSVVNSAEAVSRLSKTGAKEQDFMNDVVEMNMKLAEGYLRPRKAVKQAT</sequence>
<reference evidence="1 2" key="1">
    <citation type="journal article" date="2017" name="ISME J.">
        <title>Energy and carbon metabolisms in a deep terrestrial subsurface fluid microbial community.</title>
        <authorList>
            <person name="Momper L."/>
            <person name="Jungbluth S.P."/>
            <person name="Lee M.D."/>
            <person name="Amend J.P."/>
        </authorList>
    </citation>
    <scope>NUCLEOTIDE SEQUENCE [LARGE SCALE GENOMIC DNA]</scope>
    <source>
        <strain evidence="1">SURF_5</strain>
    </source>
</reference>
<dbReference type="SUPFAM" id="SSF51161">
    <property type="entry name" value="Trimeric LpxA-like enzymes"/>
    <property type="match status" value="1"/>
</dbReference>
<name>A0A3A4P136_ABYX5</name>
<gene>
    <name evidence="1" type="ORF">C4520_06940</name>
</gene>
<dbReference type="InterPro" id="IPR011004">
    <property type="entry name" value="Trimer_LpxA-like_sf"/>
</dbReference>
<comment type="caution">
    <text evidence="1">The sequence shown here is derived from an EMBL/GenBank/DDBJ whole genome shotgun (WGS) entry which is preliminary data.</text>
</comment>
<dbReference type="PANTHER" id="PTHR43360">
    <property type="entry name" value="CARBON DIOXIDE CONCENTRATING MECHANISM PROTEIN CCMM"/>
    <property type="match status" value="1"/>
</dbReference>
<dbReference type="Proteomes" id="UP000265882">
    <property type="component" value="Unassembled WGS sequence"/>
</dbReference>
<protein>
    <submittedName>
        <fullName evidence="1">Carbonate dehydratase</fullName>
    </submittedName>
</protein>
<dbReference type="Gene3D" id="2.160.10.10">
    <property type="entry name" value="Hexapeptide repeat proteins"/>
    <property type="match status" value="1"/>
</dbReference>
<evidence type="ECO:0000313" key="2">
    <source>
        <dbReference type="Proteomes" id="UP000265882"/>
    </source>
</evidence>